<dbReference type="EMBL" id="UINC01007967">
    <property type="protein sequence ID" value="SVA35888.1"/>
    <property type="molecule type" value="Genomic_DNA"/>
</dbReference>
<evidence type="ECO:0000256" key="5">
    <source>
        <dbReference type="ARBA" id="ARBA00022840"/>
    </source>
</evidence>
<dbReference type="InterPro" id="IPR050388">
    <property type="entry name" value="ABC_Ni/Peptide_Import"/>
</dbReference>
<dbReference type="SUPFAM" id="SSF52540">
    <property type="entry name" value="P-loop containing nucleoside triphosphate hydrolases"/>
    <property type="match status" value="1"/>
</dbReference>
<dbReference type="Pfam" id="PF00005">
    <property type="entry name" value="ABC_tran"/>
    <property type="match status" value="1"/>
</dbReference>
<dbReference type="InterPro" id="IPR003439">
    <property type="entry name" value="ABC_transporter-like_ATP-bd"/>
</dbReference>
<feature type="non-terminal residue" evidence="8">
    <location>
        <position position="1"/>
    </location>
</feature>
<evidence type="ECO:0000256" key="4">
    <source>
        <dbReference type="ARBA" id="ARBA00022741"/>
    </source>
</evidence>
<dbReference type="InterPro" id="IPR017871">
    <property type="entry name" value="ABC_transporter-like_CS"/>
</dbReference>
<feature type="non-terminal residue" evidence="8">
    <location>
        <position position="194"/>
    </location>
</feature>
<keyword evidence="3" id="KW-1003">Cell membrane</keyword>
<organism evidence="8">
    <name type="scientific">marine metagenome</name>
    <dbReference type="NCBI Taxonomy" id="408172"/>
    <lineage>
        <taxon>unclassified sequences</taxon>
        <taxon>metagenomes</taxon>
        <taxon>ecological metagenomes</taxon>
    </lineage>
</organism>
<dbReference type="GO" id="GO:0005886">
    <property type="term" value="C:plasma membrane"/>
    <property type="evidence" value="ECO:0007669"/>
    <property type="project" value="UniProtKB-SubCell"/>
</dbReference>
<dbReference type="SMART" id="SM00382">
    <property type="entry name" value="AAA"/>
    <property type="match status" value="1"/>
</dbReference>
<evidence type="ECO:0000313" key="8">
    <source>
        <dbReference type="EMBL" id="SVA35888.1"/>
    </source>
</evidence>
<name>A0A381V7Z4_9ZZZZ</name>
<dbReference type="PROSITE" id="PS00211">
    <property type="entry name" value="ABC_TRANSPORTER_1"/>
    <property type="match status" value="1"/>
</dbReference>
<sequence>VAQKGHPFFLPLMIPIELDVRNLKVSFSTPQGNFSAVNGISFQLHRGETLALVGESGCGKTVSALSILQLLPKPAVNNISGEIIYSGKNLLSLGAKQMRKIRGEEISMIFQDPMTSLNPVLTIGEQLIETLLQHKSLNKKEALAKSVQLLGKVELYSPEKKLKQYPHQLSGGMRQRVMIAMALACEPKILIADE</sequence>
<protein>
    <recommendedName>
        <fullName evidence="7">AAA+ ATPase domain-containing protein</fullName>
    </recommendedName>
</protein>
<keyword evidence="5" id="KW-0067">ATP-binding</keyword>
<dbReference type="GO" id="GO:0016887">
    <property type="term" value="F:ATP hydrolysis activity"/>
    <property type="evidence" value="ECO:0007669"/>
    <property type="project" value="InterPro"/>
</dbReference>
<accession>A0A381V7Z4</accession>
<keyword evidence="4" id="KW-0547">Nucleotide-binding</keyword>
<comment type="subcellular location">
    <subcellularLocation>
        <location evidence="1">Cell membrane</location>
        <topology evidence="1">Peripheral membrane protein</topology>
    </subcellularLocation>
</comment>
<dbReference type="GO" id="GO:0005524">
    <property type="term" value="F:ATP binding"/>
    <property type="evidence" value="ECO:0007669"/>
    <property type="project" value="UniProtKB-KW"/>
</dbReference>
<evidence type="ECO:0000256" key="3">
    <source>
        <dbReference type="ARBA" id="ARBA00022475"/>
    </source>
</evidence>
<dbReference type="PANTHER" id="PTHR43297:SF2">
    <property type="entry name" value="DIPEPTIDE TRANSPORT ATP-BINDING PROTEIN DPPD"/>
    <property type="match status" value="1"/>
</dbReference>
<evidence type="ECO:0000256" key="2">
    <source>
        <dbReference type="ARBA" id="ARBA00022448"/>
    </source>
</evidence>
<dbReference type="InterPro" id="IPR003593">
    <property type="entry name" value="AAA+_ATPase"/>
</dbReference>
<dbReference type="Gene3D" id="3.40.50.300">
    <property type="entry name" value="P-loop containing nucleotide triphosphate hydrolases"/>
    <property type="match status" value="1"/>
</dbReference>
<feature type="domain" description="AAA+ ATPase" evidence="7">
    <location>
        <begin position="46"/>
        <end position="146"/>
    </location>
</feature>
<dbReference type="InterPro" id="IPR027417">
    <property type="entry name" value="P-loop_NTPase"/>
</dbReference>
<keyword evidence="2" id="KW-0813">Transport</keyword>
<dbReference type="PANTHER" id="PTHR43297">
    <property type="entry name" value="OLIGOPEPTIDE TRANSPORT ATP-BINDING PROTEIN APPD"/>
    <property type="match status" value="1"/>
</dbReference>
<gene>
    <name evidence="8" type="ORF">METZ01_LOCUS88742</name>
</gene>
<evidence type="ECO:0000256" key="6">
    <source>
        <dbReference type="ARBA" id="ARBA00023136"/>
    </source>
</evidence>
<proteinExistence type="predicted"/>
<dbReference type="CDD" id="cd03257">
    <property type="entry name" value="ABC_NikE_OppD_transporters"/>
    <property type="match status" value="1"/>
</dbReference>
<dbReference type="AlphaFoldDB" id="A0A381V7Z4"/>
<reference evidence="8" key="1">
    <citation type="submission" date="2018-05" db="EMBL/GenBank/DDBJ databases">
        <authorList>
            <person name="Lanie J.A."/>
            <person name="Ng W.-L."/>
            <person name="Kazmierczak K.M."/>
            <person name="Andrzejewski T.M."/>
            <person name="Davidsen T.M."/>
            <person name="Wayne K.J."/>
            <person name="Tettelin H."/>
            <person name="Glass J.I."/>
            <person name="Rusch D."/>
            <person name="Podicherti R."/>
            <person name="Tsui H.-C.T."/>
            <person name="Winkler M.E."/>
        </authorList>
    </citation>
    <scope>NUCLEOTIDE SEQUENCE</scope>
</reference>
<evidence type="ECO:0000259" key="7">
    <source>
        <dbReference type="SMART" id="SM00382"/>
    </source>
</evidence>
<keyword evidence="6" id="KW-0472">Membrane</keyword>
<evidence type="ECO:0000256" key="1">
    <source>
        <dbReference type="ARBA" id="ARBA00004202"/>
    </source>
</evidence>